<keyword evidence="9" id="KW-0119">Carbohydrate metabolism</keyword>
<keyword evidence="8 13" id="KW-1015">Disulfide bond</keyword>
<comment type="catalytic activity">
    <reaction evidence="1">
        <text>Random endo-hydrolysis of N-acetyl-beta-D-glucosaminide (1-&gt;4)-beta-linkages in chitin and chitodextrins.</text>
        <dbReference type="EC" id="3.2.1.14"/>
    </reaction>
</comment>
<dbReference type="KEGG" id="soe:110778595"/>
<evidence type="ECO:0000256" key="13">
    <source>
        <dbReference type="PIRSR" id="PIRSR001060-2"/>
    </source>
</evidence>
<keyword evidence="7" id="KW-0146">Chitin degradation</keyword>
<evidence type="ECO:0000256" key="3">
    <source>
        <dbReference type="ARBA" id="ARBA00022669"/>
    </source>
</evidence>
<dbReference type="OrthoDB" id="5985073at2759"/>
<dbReference type="PROSITE" id="PS00026">
    <property type="entry name" value="CHIT_BIND_I_1"/>
    <property type="match status" value="1"/>
</dbReference>
<dbReference type="PRINTS" id="PR00451">
    <property type="entry name" value="CHITINBINDNG"/>
</dbReference>
<evidence type="ECO:0000256" key="14">
    <source>
        <dbReference type="PROSITE-ProRule" id="PRU00261"/>
    </source>
</evidence>
<dbReference type="GO" id="GO:0000272">
    <property type="term" value="P:polysaccharide catabolic process"/>
    <property type="evidence" value="ECO:0007669"/>
    <property type="project" value="UniProtKB-KW"/>
</dbReference>
<dbReference type="InterPro" id="IPR016283">
    <property type="entry name" value="Glyco_hydro_19"/>
</dbReference>
<gene>
    <name evidence="18" type="primary">LOC110778595</name>
</gene>
<evidence type="ECO:0000256" key="6">
    <source>
        <dbReference type="ARBA" id="ARBA00022821"/>
    </source>
</evidence>
<name>A0A9R0HXH6_SPIOL</name>
<dbReference type="Proteomes" id="UP000813463">
    <property type="component" value="Chromosome 2"/>
</dbReference>
<evidence type="ECO:0000256" key="5">
    <source>
        <dbReference type="ARBA" id="ARBA00022801"/>
    </source>
</evidence>
<accession>A0A9R0HXH6</accession>
<feature type="disulfide bond" evidence="13">
    <location>
        <begin position="96"/>
        <end position="145"/>
    </location>
</feature>
<organism evidence="17 18">
    <name type="scientific">Spinacia oleracea</name>
    <name type="common">Spinach</name>
    <dbReference type="NCBI Taxonomy" id="3562"/>
    <lineage>
        <taxon>Eukaryota</taxon>
        <taxon>Viridiplantae</taxon>
        <taxon>Streptophyta</taxon>
        <taxon>Embryophyta</taxon>
        <taxon>Tracheophyta</taxon>
        <taxon>Spermatophyta</taxon>
        <taxon>Magnoliopsida</taxon>
        <taxon>eudicotyledons</taxon>
        <taxon>Gunneridae</taxon>
        <taxon>Pentapetalae</taxon>
        <taxon>Caryophyllales</taxon>
        <taxon>Chenopodiaceae</taxon>
        <taxon>Chenopodioideae</taxon>
        <taxon>Anserineae</taxon>
        <taxon>Spinacia</taxon>
    </lineage>
</organism>
<feature type="active site" description="Proton donor" evidence="12">
    <location>
        <position position="140"/>
    </location>
</feature>
<evidence type="ECO:0000256" key="10">
    <source>
        <dbReference type="ARBA" id="ARBA00023295"/>
    </source>
</evidence>
<keyword evidence="3 14" id="KW-0147">Chitin-binding</keyword>
<keyword evidence="10" id="KW-0326">Glycosidase</keyword>
<dbReference type="PANTHER" id="PTHR22595:SF194">
    <property type="entry name" value="CHITINASE FAMILY PROTEIN"/>
    <property type="match status" value="1"/>
</dbReference>
<dbReference type="CDD" id="cd00325">
    <property type="entry name" value="chitinase_GH19"/>
    <property type="match status" value="1"/>
</dbReference>
<dbReference type="GO" id="GO:0006952">
    <property type="term" value="P:defense response"/>
    <property type="evidence" value="ECO:0007669"/>
    <property type="project" value="UniProtKB-KW"/>
</dbReference>
<dbReference type="InterPro" id="IPR036861">
    <property type="entry name" value="Endochitinase-like_sf"/>
</dbReference>
<evidence type="ECO:0000256" key="1">
    <source>
        <dbReference type="ARBA" id="ARBA00000822"/>
    </source>
</evidence>
<evidence type="ECO:0000259" key="16">
    <source>
        <dbReference type="PROSITE" id="PS50941"/>
    </source>
</evidence>
<sequence>MSSFRPIFAVLMAIACMSNILLVVAQNCGCGDGVCCSQWGYCGNTDPYCGEGCREGPCSGGSSGGGGGGSGGGGSISDMVTDAFFNGIIDQASSSCAGKNFYSRSSFLDALNFYPEFGTGGSDDDTKREVAAFFAHVTHETGHFCYIEEIAKSTYCQASTEFPCNPDKQYFGRGPIQITWNYNYGPAGQSIGFDGLNSPETVASDPIIAFRTAFWFWMNNVHSRIISGQGFASTIRAINGGECGGGNTPAVNARVGYYTDYCSQIGVSPGDNLSC</sequence>
<dbReference type="SMART" id="SM00270">
    <property type="entry name" value="ChtBD1"/>
    <property type="match status" value="1"/>
</dbReference>
<dbReference type="SMR" id="A0A9R0HXH6"/>
<evidence type="ECO:0000256" key="9">
    <source>
        <dbReference type="ARBA" id="ARBA00023277"/>
    </source>
</evidence>
<dbReference type="Gene3D" id="1.10.530.10">
    <property type="match status" value="1"/>
</dbReference>
<dbReference type="Gene3D" id="3.30.60.10">
    <property type="entry name" value="Endochitinase-like"/>
    <property type="match status" value="1"/>
</dbReference>
<dbReference type="InterPro" id="IPR023346">
    <property type="entry name" value="Lysozyme-like_dom_sf"/>
</dbReference>
<dbReference type="GeneID" id="110778595"/>
<dbReference type="SUPFAM" id="SSF53955">
    <property type="entry name" value="Lysozyme-like"/>
    <property type="match status" value="1"/>
</dbReference>
<dbReference type="Pfam" id="PF00187">
    <property type="entry name" value="Chitin_bind_1"/>
    <property type="match status" value="1"/>
</dbReference>
<dbReference type="PROSITE" id="PS51257">
    <property type="entry name" value="PROKAR_LIPOPROTEIN"/>
    <property type="match status" value="1"/>
</dbReference>
<comment type="caution">
    <text evidence="14">Lacks conserved residue(s) required for the propagation of feature annotation.</text>
</comment>
<feature type="disulfide bond" evidence="13 14">
    <location>
        <begin position="35"/>
        <end position="49"/>
    </location>
</feature>
<dbReference type="GO" id="GO:0006032">
    <property type="term" value="P:chitin catabolic process"/>
    <property type="evidence" value="ECO:0007669"/>
    <property type="project" value="UniProtKB-KW"/>
</dbReference>
<dbReference type="Gene3D" id="3.30.20.10">
    <property type="entry name" value="Endochitinase, domain 2"/>
    <property type="match status" value="1"/>
</dbReference>
<evidence type="ECO:0000256" key="15">
    <source>
        <dbReference type="SAM" id="SignalP"/>
    </source>
</evidence>
<protein>
    <recommendedName>
        <fullName evidence="2">chitinase</fullName>
        <ecNumber evidence="2">3.2.1.14</ecNumber>
    </recommendedName>
</protein>
<dbReference type="PROSITE" id="PS50941">
    <property type="entry name" value="CHIT_BIND_I_2"/>
    <property type="match status" value="1"/>
</dbReference>
<dbReference type="FunFam" id="3.30.20.10:FF:000001">
    <property type="entry name" value="Endochitinase (Chitinase)"/>
    <property type="match status" value="1"/>
</dbReference>
<feature type="disulfide bond" evidence="13">
    <location>
        <begin position="156"/>
        <end position="164"/>
    </location>
</feature>
<evidence type="ECO:0000256" key="2">
    <source>
        <dbReference type="ARBA" id="ARBA00012729"/>
    </source>
</evidence>
<feature type="signal peptide" evidence="15">
    <location>
        <begin position="1"/>
        <end position="25"/>
    </location>
</feature>
<evidence type="ECO:0000256" key="7">
    <source>
        <dbReference type="ARBA" id="ARBA00023024"/>
    </source>
</evidence>
<feature type="disulfide bond" evidence="13 14">
    <location>
        <begin position="30"/>
        <end position="42"/>
    </location>
</feature>
<dbReference type="PIRSF" id="PIRSF001060">
    <property type="entry name" value="Endochitinase"/>
    <property type="match status" value="1"/>
</dbReference>
<proteinExistence type="predicted"/>
<feature type="disulfide bond" evidence="13">
    <location>
        <begin position="243"/>
        <end position="275"/>
    </location>
</feature>
<reference evidence="17" key="1">
    <citation type="journal article" date="2021" name="Nat. Commun.">
        <title>Genomic analyses provide insights into spinach domestication and the genetic basis of agronomic traits.</title>
        <authorList>
            <person name="Cai X."/>
            <person name="Sun X."/>
            <person name="Xu C."/>
            <person name="Sun H."/>
            <person name="Wang X."/>
            <person name="Ge C."/>
            <person name="Zhang Z."/>
            <person name="Wang Q."/>
            <person name="Fei Z."/>
            <person name="Jiao C."/>
            <person name="Wang Q."/>
        </authorList>
    </citation>
    <scope>NUCLEOTIDE SEQUENCE [LARGE SCALE GENOMIC DNA]</scope>
    <source>
        <strain evidence="17">cv. Varoflay</strain>
    </source>
</reference>
<keyword evidence="6" id="KW-0611">Plant defense</keyword>
<keyword evidence="5" id="KW-0378">Hydrolase</keyword>
<dbReference type="PROSITE" id="PS00774">
    <property type="entry name" value="CHITINASE_19_2"/>
    <property type="match status" value="1"/>
</dbReference>
<dbReference type="GO" id="GO:0008843">
    <property type="term" value="F:endochitinase activity"/>
    <property type="evidence" value="ECO:0007669"/>
    <property type="project" value="UniProtKB-EC"/>
</dbReference>
<dbReference type="GO" id="GO:0008061">
    <property type="term" value="F:chitin binding"/>
    <property type="evidence" value="ECO:0007669"/>
    <property type="project" value="UniProtKB-UniRule"/>
</dbReference>
<dbReference type="Pfam" id="PF00182">
    <property type="entry name" value="Glyco_hydro_19"/>
    <property type="match status" value="1"/>
</dbReference>
<reference evidence="18" key="2">
    <citation type="submission" date="2025-08" db="UniProtKB">
        <authorList>
            <consortium name="RefSeq"/>
        </authorList>
    </citation>
    <scope>IDENTIFICATION</scope>
    <source>
        <tissue evidence="18">Leaf</tissue>
    </source>
</reference>
<dbReference type="PANTHER" id="PTHR22595">
    <property type="entry name" value="CHITINASE-RELATED"/>
    <property type="match status" value="1"/>
</dbReference>
<dbReference type="CDD" id="cd00035">
    <property type="entry name" value="ChtBD1"/>
    <property type="match status" value="1"/>
</dbReference>
<dbReference type="EC" id="3.2.1.14" evidence="2"/>
<dbReference type="GO" id="GO:0016998">
    <property type="term" value="P:cell wall macromolecule catabolic process"/>
    <property type="evidence" value="ECO:0007669"/>
    <property type="project" value="InterPro"/>
</dbReference>
<evidence type="ECO:0000256" key="11">
    <source>
        <dbReference type="ARBA" id="ARBA00023326"/>
    </source>
</evidence>
<dbReference type="AlphaFoldDB" id="A0A9R0HXH6"/>
<dbReference type="PROSITE" id="PS00773">
    <property type="entry name" value="CHITINASE_19_1"/>
    <property type="match status" value="1"/>
</dbReference>
<dbReference type="InterPro" id="IPR018371">
    <property type="entry name" value="Chitin-binding_1_CS"/>
</dbReference>
<feature type="chain" id="PRO_5040152258" description="chitinase" evidence="15">
    <location>
        <begin position="26"/>
        <end position="275"/>
    </location>
</feature>
<evidence type="ECO:0000256" key="12">
    <source>
        <dbReference type="PIRSR" id="PIRSR001060-1"/>
    </source>
</evidence>
<keyword evidence="17" id="KW-1185">Reference proteome</keyword>
<evidence type="ECO:0000256" key="8">
    <source>
        <dbReference type="ARBA" id="ARBA00023157"/>
    </source>
</evidence>
<keyword evidence="4 15" id="KW-0732">Signal</keyword>
<evidence type="ECO:0000313" key="17">
    <source>
        <dbReference type="Proteomes" id="UP000813463"/>
    </source>
</evidence>
<dbReference type="GO" id="GO:0004568">
    <property type="term" value="F:chitinase activity"/>
    <property type="evidence" value="ECO:0000318"/>
    <property type="project" value="GO_Central"/>
</dbReference>
<dbReference type="SUPFAM" id="SSF57016">
    <property type="entry name" value="Plant lectins/antimicrobial peptides"/>
    <property type="match status" value="1"/>
</dbReference>
<dbReference type="InterPro" id="IPR001002">
    <property type="entry name" value="Chitin-bd_1"/>
</dbReference>
<dbReference type="FunFam" id="1.10.530.10:FF:000052">
    <property type="entry name" value="Endochitinase PR4"/>
    <property type="match status" value="1"/>
</dbReference>
<dbReference type="RefSeq" id="XP_021838831.1">
    <property type="nucleotide sequence ID" value="XM_021983139.2"/>
</dbReference>
<dbReference type="InterPro" id="IPR000726">
    <property type="entry name" value="Glyco_hydro_19_cat"/>
</dbReference>
<feature type="domain" description="Chitin-binding type-1" evidence="16">
    <location>
        <begin position="25"/>
        <end position="60"/>
    </location>
</feature>
<evidence type="ECO:0000313" key="18">
    <source>
        <dbReference type="RefSeq" id="XP_021838831.1"/>
    </source>
</evidence>
<keyword evidence="11" id="KW-0624">Polysaccharide degradation</keyword>
<evidence type="ECO:0000256" key="4">
    <source>
        <dbReference type="ARBA" id="ARBA00022729"/>
    </source>
</evidence>